<dbReference type="GO" id="GO:0016853">
    <property type="term" value="F:isomerase activity"/>
    <property type="evidence" value="ECO:0007669"/>
    <property type="project" value="InterPro"/>
</dbReference>
<dbReference type="InterPro" id="IPR008183">
    <property type="entry name" value="Aldose_1/G6P_1-epimerase"/>
</dbReference>
<dbReference type="InterPro" id="IPR014718">
    <property type="entry name" value="GH-type_carb-bd"/>
</dbReference>
<evidence type="ECO:0000313" key="2">
    <source>
        <dbReference type="Proteomes" id="UP000198953"/>
    </source>
</evidence>
<dbReference type="Pfam" id="PF01263">
    <property type="entry name" value="Aldose_epim"/>
    <property type="match status" value="1"/>
</dbReference>
<dbReference type="CDD" id="cd09022">
    <property type="entry name" value="Aldose_epim_Ec_YihR"/>
    <property type="match status" value="1"/>
</dbReference>
<dbReference type="AlphaFoldDB" id="A0A1H7XT07"/>
<proteinExistence type="predicted"/>
<dbReference type="STRING" id="46177.SAMN05660976_04954"/>
<dbReference type="GO" id="GO:0005975">
    <property type="term" value="P:carbohydrate metabolic process"/>
    <property type="evidence" value="ECO:0007669"/>
    <property type="project" value="InterPro"/>
</dbReference>
<protein>
    <submittedName>
        <fullName evidence="1">Aldose 1-epimerase</fullName>
    </submittedName>
</protein>
<evidence type="ECO:0000313" key="1">
    <source>
        <dbReference type="EMBL" id="SEM36910.1"/>
    </source>
</evidence>
<name>A0A1H7XT07_9ACTN</name>
<keyword evidence="2" id="KW-1185">Reference proteome</keyword>
<sequence length="282" mass="29621">MSAGAARVPALASHGYTALISTRGAAVRGLAHSGRPLITSWPEEGPVPYYAGTILAPWPNRVGGARYSFGGHAHELSVTESGRGHALHGLVAHAEWRVAAAGPSSARLEHTVSGAPGYPFTLHLRVEHRLGPRGLTTTLTARNGGDRPAPYGCGPHPWLLGDELELAAAEYLETDERLLPKWRARVAGSPYDFGRGRPVGGTRLDHAFTGLAEGRARVGGVLMTWDAAVLPWVQVCTGGQLGYEGVAVEPMTCPPDAFNSGDDLVVLEPGAEHAASWTVGLA</sequence>
<gene>
    <name evidence="1" type="ORF">SAMN05660976_04954</name>
</gene>
<dbReference type="SUPFAM" id="SSF74650">
    <property type="entry name" value="Galactose mutarotase-like"/>
    <property type="match status" value="1"/>
</dbReference>
<reference evidence="1 2" key="1">
    <citation type="submission" date="2016-10" db="EMBL/GenBank/DDBJ databases">
        <authorList>
            <person name="de Groot N.N."/>
        </authorList>
    </citation>
    <scope>NUCLEOTIDE SEQUENCE [LARGE SCALE GENOMIC DNA]</scope>
    <source>
        <strain evidence="1 2">DSM 43357</strain>
    </source>
</reference>
<dbReference type="Gene3D" id="2.70.98.10">
    <property type="match status" value="1"/>
</dbReference>
<dbReference type="RefSeq" id="WP_256257250.1">
    <property type="nucleotide sequence ID" value="NZ_FOBF01000012.1"/>
</dbReference>
<dbReference type="Proteomes" id="UP000198953">
    <property type="component" value="Unassembled WGS sequence"/>
</dbReference>
<dbReference type="GO" id="GO:0030246">
    <property type="term" value="F:carbohydrate binding"/>
    <property type="evidence" value="ECO:0007669"/>
    <property type="project" value="InterPro"/>
</dbReference>
<accession>A0A1H7XT07</accession>
<dbReference type="InterPro" id="IPR037480">
    <property type="entry name" value="YihR-like"/>
</dbReference>
<dbReference type="EMBL" id="FOBF01000012">
    <property type="protein sequence ID" value="SEM36910.1"/>
    <property type="molecule type" value="Genomic_DNA"/>
</dbReference>
<dbReference type="InterPro" id="IPR011013">
    <property type="entry name" value="Gal_mutarotase_sf_dom"/>
</dbReference>
<organism evidence="1 2">
    <name type="scientific">Nonomuraea pusilla</name>
    <dbReference type="NCBI Taxonomy" id="46177"/>
    <lineage>
        <taxon>Bacteria</taxon>
        <taxon>Bacillati</taxon>
        <taxon>Actinomycetota</taxon>
        <taxon>Actinomycetes</taxon>
        <taxon>Streptosporangiales</taxon>
        <taxon>Streptosporangiaceae</taxon>
        <taxon>Nonomuraea</taxon>
    </lineage>
</organism>